<dbReference type="AlphaFoldDB" id="A0A4Z2H7X6"/>
<evidence type="ECO:0000256" key="1">
    <source>
        <dbReference type="SAM" id="MobiDB-lite"/>
    </source>
</evidence>
<reference evidence="2 3" key="1">
    <citation type="submission" date="2019-03" db="EMBL/GenBank/DDBJ databases">
        <title>First draft genome of Liparis tanakae, snailfish: a comprehensive survey of snailfish specific genes.</title>
        <authorList>
            <person name="Kim W."/>
            <person name="Song I."/>
            <person name="Jeong J.-H."/>
            <person name="Kim D."/>
            <person name="Kim S."/>
            <person name="Ryu S."/>
            <person name="Song J.Y."/>
            <person name="Lee S.K."/>
        </authorList>
    </citation>
    <scope>NUCLEOTIDE SEQUENCE [LARGE SCALE GENOMIC DNA]</scope>
    <source>
        <tissue evidence="2">Muscle</tissue>
    </source>
</reference>
<dbReference type="Proteomes" id="UP000314294">
    <property type="component" value="Unassembled WGS sequence"/>
</dbReference>
<feature type="compositionally biased region" description="Polar residues" evidence="1">
    <location>
        <begin position="72"/>
        <end position="82"/>
    </location>
</feature>
<comment type="caution">
    <text evidence="2">The sequence shown here is derived from an EMBL/GenBank/DDBJ whole genome shotgun (WGS) entry which is preliminary data.</text>
</comment>
<accession>A0A4Z2H7X6</accession>
<dbReference type="EMBL" id="SRLO01000317">
    <property type="protein sequence ID" value="TNN61335.1"/>
    <property type="molecule type" value="Genomic_DNA"/>
</dbReference>
<gene>
    <name evidence="2" type="ORF">EYF80_028462</name>
</gene>
<feature type="region of interest" description="Disordered" evidence="1">
    <location>
        <begin position="71"/>
        <end position="94"/>
    </location>
</feature>
<protein>
    <submittedName>
        <fullName evidence="2">Uncharacterized protein</fullName>
    </submittedName>
</protein>
<organism evidence="2 3">
    <name type="scientific">Liparis tanakae</name>
    <name type="common">Tanaka's snailfish</name>
    <dbReference type="NCBI Taxonomy" id="230148"/>
    <lineage>
        <taxon>Eukaryota</taxon>
        <taxon>Metazoa</taxon>
        <taxon>Chordata</taxon>
        <taxon>Craniata</taxon>
        <taxon>Vertebrata</taxon>
        <taxon>Euteleostomi</taxon>
        <taxon>Actinopterygii</taxon>
        <taxon>Neopterygii</taxon>
        <taxon>Teleostei</taxon>
        <taxon>Neoteleostei</taxon>
        <taxon>Acanthomorphata</taxon>
        <taxon>Eupercaria</taxon>
        <taxon>Perciformes</taxon>
        <taxon>Cottioidei</taxon>
        <taxon>Cottales</taxon>
        <taxon>Liparidae</taxon>
        <taxon>Liparis</taxon>
    </lineage>
</organism>
<name>A0A4Z2H7X6_9TELE</name>
<feature type="region of interest" description="Disordered" evidence="1">
    <location>
        <begin position="133"/>
        <end position="152"/>
    </location>
</feature>
<proteinExistence type="predicted"/>
<evidence type="ECO:0000313" key="3">
    <source>
        <dbReference type="Proteomes" id="UP000314294"/>
    </source>
</evidence>
<feature type="region of interest" description="Disordered" evidence="1">
    <location>
        <begin position="1"/>
        <end position="29"/>
    </location>
</feature>
<feature type="compositionally biased region" description="Polar residues" evidence="1">
    <location>
        <begin position="1"/>
        <end position="12"/>
    </location>
</feature>
<sequence length="152" mass="16380">MISVENSCRQGSSIGGPRDEFGPQAALDWPPECAPLAAMPAETNVPEDQHPWAHPTAIRLSSLVFEYEGQKASEQQIRQSPAENDEPDICNEEAMTTGTGFDIGEKVAYESSDCCVVLTLMVSQCQNICTHPLTGGGGGGGRASKREREKER</sequence>
<keyword evidence="3" id="KW-1185">Reference proteome</keyword>
<evidence type="ECO:0000313" key="2">
    <source>
        <dbReference type="EMBL" id="TNN61335.1"/>
    </source>
</evidence>